<keyword evidence="3" id="KW-1185">Reference proteome</keyword>
<dbReference type="EMBL" id="FNHP01000001">
    <property type="protein sequence ID" value="SDL90964.1"/>
    <property type="molecule type" value="Genomic_DNA"/>
</dbReference>
<proteinExistence type="predicted"/>
<dbReference type="Proteomes" id="UP000198552">
    <property type="component" value="Unassembled WGS sequence"/>
</dbReference>
<dbReference type="AlphaFoldDB" id="A0A1G9NX87"/>
<dbReference type="GO" id="GO:0016853">
    <property type="term" value="F:isomerase activity"/>
    <property type="evidence" value="ECO:0007669"/>
    <property type="project" value="UniProtKB-KW"/>
</dbReference>
<evidence type="ECO:0000313" key="2">
    <source>
        <dbReference type="EMBL" id="SDL90964.1"/>
    </source>
</evidence>
<dbReference type="Gene3D" id="3.10.450.50">
    <property type="match status" value="1"/>
</dbReference>
<protein>
    <submittedName>
        <fullName evidence="2">Steroid delta-isomerase</fullName>
    </submittedName>
</protein>
<dbReference type="InterPro" id="IPR037401">
    <property type="entry name" value="SnoaL-like"/>
</dbReference>
<reference evidence="3" key="1">
    <citation type="submission" date="2016-10" db="EMBL/GenBank/DDBJ databases">
        <authorList>
            <person name="Varghese N."/>
            <person name="Submissions S."/>
        </authorList>
    </citation>
    <scope>NUCLEOTIDE SEQUENCE [LARGE SCALE GENOMIC DNA]</scope>
    <source>
        <strain evidence="3">EPL6</strain>
    </source>
</reference>
<dbReference type="InterPro" id="IPR032710">
    <property type="entry name" value="NTF2-like_dom_sf"/>
</dbReference>
<dbReference type="STRING" id="1527607.SAMN05428957_10146"/>
<keyword evidence="2" id="KW-0413">Isomerase</keyword>
<organism evidence="2 3">
    <name type="scientific">Oryzisolibacter propanilivorax</name>
    <dbReference type="NCBI Taxonomy" id="1527607"/>
    <lineage>
        <taxon>Bacteria</taxon>
        <taxon>Pseudomonadati</taxon>
        <taxon>Pseudomonadota</taxon>
        <taxon>Betaproteobacteria</taxon>
        <taxon>Burkholderiales</taxon>
        <taxon>Comamonadaceae</taxon>
        <taxon>Oryzisolibacter</taxon>
    </lineage>
</organism>
<accession>A0A1G9NX87</accession>
<dbReference type="SUPFAM" id="SSF54427">
    <property type="entry name" value="NTF2-like"/>
    <property type="match status" value="1"/>
</dbReference>
<gene>
    <name evidence="2" type="ORF">SAMN05428957_10146</name>
</gene>
<feature type="domain" description="SnoaL-like" evidence="1">
    <location>
        <begin position="11"/>
        <end position="112"/>
    </location>
</feature>
<evidence type="ECO:0000313" key="3">
    <source>
        <dbReference type="Proteomes" id="UP000198552"/>
    </source>
</evidence>
<evidence type="ECO:0000259" key="1">
    <source>
        <dbReference type="Pfam" id="PF12680"/>
    </source>
</evidence>
<dbReference type="NCBIfam" id="TIGR02246">
    <property type="entry name" value="SgcJ/EcaC family oxidoreductase"/>
    <property type="match status" value="1"/>
</dbReference>
<dbReference type="RefSeq" id="WP_245703745.1">
    <property type="nucleotide sequence ID" value="NZ_FNHP01000001.1"/>
</dbReference>
<dbReference type="Pfam" id="PF12680">
    <property type="entry name" value="SnoaL_2"/>
    <property type="match status" value="1"/>
</dbReference>
<name>A0A1G9NX87_9BURK</name>
<sequence length="125" mass="13664">MPTTEHMQAVVQRYIAALNAADLEAIVALYAPDAQVEDPVGSEPQRGHEAIRAFYARSLAMKLEVALQGAVRAVAGEAAFAFTVTLQQGPRRLVIAPIDHFRFDAEGRITHMRAFFGPDNTRTEG</sequence>
<dbReference type="InterPro" id="IPR011944">
    <property type="entry name" value="Steroid_delta5-4_isomerase"/>
</dbReference>